<dbReference type="AlphaFoldDB" id="A0A9P6NVV9"/>
<protein>
    <submittedName>
        <fullName evidence="2">Uncharacterized protein</fullName>
    </submittedName>
</protein>
<evidence type="ECO:0000313" key="3">
    <source>
        <dbReference type="Proteomes" id="UP000886653"/>
    </source>
</evidence>
<proteinExistence type="predicted"/>
<keyword evidence="3" id="KW-1185">Reference proteome</keyword>
<dbReference type="Proteomes" id="UP000886653">
    <property type="component" value="Unassembled WGS sequence"/>
</dbReference>
<name>A0A9P6NVV9_9BASI</name>
<evidence type="ECO:0000256" key="1">
    <source>
        <dbReference type="SAM" id="MobiDB-lite"/>
    </source>
</evidence>
<feature type="compositionally biased region" description="Acidic residues" evidence="1">
    <location>
        <begin position="11"/>
        <end position="23"/>
    </location>
</feature>
<reference evidence="2" key="1">
    <citation type="submission" date="2013-11" db="EMBL/GenBank/DDBJ databases">
        <title>Genome sequence of the fusiform rust pathogen reveals effectors for host alternation and coevolution with pine.</title>
        <authorList>
            <consortium name="DOE Joint Genome Institute"/>
            <person name="Smith K."/>
            <person name="Pendleton A."/>
            <person name="Kubisiak T."/>
            <person name="Anderson C."/>
            <person name="Salamov A."/>
            <person name="Aerts A."/>
            <person name="Riley R."/>
            <person name="Clum A."/>
            <person name="Lindquist E."/>
            <person name="Ence D."/>
            <person name="Campbell M."/>
            <person name="Kronenberg Z."/>
            <person name="Feau N."/>
            <person name="Dhillon B."/>
            <person name="Hamelin R."/>
            <person name="Burleigh J."/>
            <person name="Smith J."/>
            <person name="Yandell M."/>
            <person name="Nelson C."/>
            <person name="Grigoriev I."/>
            <person name="Davis J."/>
        </authorList>
    </citation>
    <scope>NUCLEOTIDE SEQUENCE</scope>
    <source>
        <strain evidence="2">G11</strain>
    </source>
</reference>
<organism evidence="2 3">
    <name type="scientific">Cronartium quercuum f. sp. fusiforme G11</name>
    <dbReference type="NCBI Taxonomy" id="708437"/>
    <lineage>
        <taxon>Eukaryota</taxon>
        <taxon>Fungi</taxon>
        <taxon>Dikarya</taxon>
        <taxon>Basidiomycota</taxon>
        <taxon>Pucciniomycotina</taxon>
        <taxon>Pucciniomycetes</taxon>
        <taxon>Pucciniales</taxon>
        <taxon>Coleosporiaceae</taxon>
        <taxon>Cronartium</taxon>
    </lineage>
</organism>
<sequence>MSAAFTKLNLDEDEDTLDDTDKDDESKADISDSDSEDGSIGLVVKAQSTPLPPPRFHQNFT</sequence>
<comment type="caution">
    <text evidence="2">The sequence shown here is derived from an EMBL/GenBank/DDBJ whole genome shotgun (WGS) entry which is preliminary data.</text>
</comment>
<evidence type="ECO:0000313" key="2">
    <source>
        <dbReference type="EMBL" id="KAG0150481.1"/>
    </source>
</evidence>
<dbReference type="EMBL" id="MU167219">
    <property type="protein sequence ID" value="KAG0150481.1"/>
    <property type="molecule type" value="Genomic_DNA"/>
</dbReference>
<accession>A0A9P6NVV9</accession>
<feature type="region of interest" description="Disordered" evidence="1">
    <location>
        <begin position="1"/>
        <end position="61"/>
    </location>
</feature>
<gene>
    <name evidence="2" type="ORF">CROQUDRAFT_87993</name>
</gene>